<evidence type="ECO:0000259" key="13">
    <source>
        <dbReference type="PROSITE" id="PS50885"/>
    </source>
</evidence>
<comment type="caution">
    <text evidence="14">The sequence shown here is derived from an EMBL/GenBank/DDBJ whole genome shotgun (WGS) entry which is preliminary data.</text>
</comment>
<feature type="transmembrane region" description="Helical" evidence="8">
    <location>
        <begin position="165"/>
        <end position="189"/>
    </location>
</feature>
<feature type="domain" description="PAS" evidence="11">
    <location>
        <begin position="258"/>
        <end position="335"/>
    </location>
</feature>
<evidence type="ECO:0000313" key="14">
    <source>
        <dbReference type="EMBL" id="NRF66300.1"/>
    </source>
</evidence>
<dbReference type="InterPro" id="IPR000700">
    <property type="entry name" value="PAS-assoc_C"/>
</dbReference>
<dbReference type="InterPro" id="IPR003660">
    <property type="entry name" value="HAMP_dom"/>
</dbReference>
<protein>
    <recommendedName>
        <fullName evidence="3">histidine kinase</fullName>
        <ecNumber evidence="3">2.7.13.3</ecNumber>
    </recommendedName>
</protein>
<dbReference type="Gene3D" id="3.40.50.2300">
    <property type="match status" value="1"/>
</dbReference>
<dbReference type="PROSITE" id="PS50885">
    <property type="entry name" value="HAMP"/>
    <property type="match status" value="1"/>
</dbReference>
<feature type="domain" description="Histidine kinase" evidence="9">
    <location>
        <begin position="421"/>
        <end position="648"/>
    </location>
</feature>
<dbReference type="SMART" id="SM00448">
    <property type="entry name" value="REC"/>
    <property type="match status" value="1"/>
</dbReference>
<organism evidence="14 15">
    <name type="scientific">Pseudaquabacterium terrae</name>
    <dbReference type="NCBI Taxonomy" id="2732868"/>
    <lineage>
        <taxon>Bacteria</taxon>
        <taxon>Pseudomonadati</taxon>
        <taxon>Pseudomonadota</taxon>
        <taxon>Betaproteobacteria</taxon>
        <taxon>Burkholderiales</taxon>
        <taxon>Sphaerotilaceae</taxon>
        <taxon>Pseudaquabacterium</taxon>
    </lineage>
</organism>
<dbReference type="PROSITE" id="PS50109">
    <property type="entry name" value="HIS_KIN"/>
    <property type="match status" value="1"/>
</dbReference>
<gene>
    <name evidence="14" type="ORF">HLB44_04820</name>
</gene>
<dbReference type="CDD" id="cd16922">
    <property type="entry name" value="HATPase_EvgS-ArcB-TorS-like"/>
    <property type="match status" value="1"/>
</dbReference>
<feature type="domain" description="Response regulatory" evidence="10">
    <location>
        <begin position="671"/>
        <end position="787"/>
    </location>
</feature>
<dbReference type="SMART" id="SM00091">
    <property type="entry name" value="PAS"/>
    <property type="match status" value="1"/>
</dbReference>
<evidence type="ECO:0000259" key="12">
    <source>
        <dbReference type="PROSITE" id="PS50113"/>
    </source>
</evidence>
<evidence type="ECO:0000256" key="2">
    <source>
        <dbReference type="ARBA" id="ARBA00004370"/>
    </source>
</evidence>
<dbReference type="SUPFAM" id="SSF52172">
    <property type="entry name" value="CheY-like"/>
    <property type="match status" value="1"/>
</dbReference>
<evidence type="ECO:0000259" key="10">
    <source>
        <dbReference type="PROSITE" id="PS50110"/>
    </source>
</evidence>
<dbReference type="Gene3D" id="3.30.565.10">
    <property type="entry name" value="Histidine kinase-like ATPase, C-terminal domain"/>
    <property type="match status" value="1"/>
</dbReference>
<dbReference type="Pfam" id="PF02518">
    <property type="entry name" value="HATPase_c"/>
    <property type="match status" value="1"/>
</dbReference>
<dbReference type="SUPFAM" id="SSF55785">
    <property type="entry name" value="PYP-like sensor domain (PAS domain)"/>
    <property type="match status" value="1"/>
</dbReference>
<evidence type="ECO:0000259" key="9">
    <source>
        <dbReference type="PROSITE" id="PS50109"/>
    </source>
</evidence>
<evidence type="ECO:0000313" key="15">
    <source>
        <dbReference type="Proteomes" id="UP000737171"/>
    </source>
</evidence>
<keyword evidence="8" id="KW-1133">Transmembrane helix</keyword>
<evidence type="ECO:0000256" key="4">
    <source>
        <dbReference type="ARBA" id="ARBA00022553"/>
    </source>
</evidence>
<keyword evidence="5" id="KW-0808">Transferase</keyword>
<evidence type="ECO:0000256" key="8">
    <source>
        <dbReference type="SAM" id="Phobius"/>
    </source>
</evidence>
<keyword evidence="6" id="KW-0418">Kinase</keyword>
<dbReference type="CDD" id="cd00082">
    <property type="entry name" value="HisKA"/>
    <property type="match status" value="1"/>
</dbReference>
<dbReference type="InterPro" id="IPR036097">
    <property type="entry name" value="HisK_dim/P_sf"/>
</dbReference>
<feature type="transmembrane region" description="Helical" evidence="8">
    <location>
        <begin position="12"/>
        <end position="31"/>
    </location>
</feature>
<dbReference type="InterPro" id="IPR003594">
    <property type="entry name" value="HATPase_dom"/>
</dbReference>
<dbReference type="PROSITE" id="PS50113">
    <property type="entry name" value="PAC"/>
    <property type="match status" value="1"/>
</dbReference>
<dbReference type="InterPro" id="IPR001789">
    <property type="entry name" value="Sig_transdc_resp-reg_receiver"/>
</dbReference>
<dbReference type="NCBIfam" id="TIGR00229">
    <property type="entry name" value="sensory_box"/>
    <property type="match status" value="1"/>
</dbReference>
<evidence type="ECO:0000259" key="11">
    <source>
        <dbReference type="PROSITE" id="PS50112"/>
    </source>
</evidence>
<dbReference type="InterPro" id="IPR036890">
    <property type="entry name" value="HATPase_C_sf"/>
</dbReference>
<evidence type="ECO:0000256" key="1">
    <source>
        <dbReference type="ARBA" id="ARBA00000085"/>
    </source>
</evidence>
<dbReference type="Pfam" id="PF13426">
    <property type="entry name" value="PAS_9"/>
    <property type="match status" value="1"/>
</dbReference>
<dbReference type="PANTHER" id="PTHR43047:SF64">
    <property type="entry name" value="HISTIDINE KINASE CONTAINING CHEY-HOMOLOGOUS RECEIVER DOMAIN AND PAS DOMAIN-RELATED"/>
    <property type="match status" value="1"/>
</dbReference>
<dbReference type="EC" id="2.7.13.3" evidence="3"/>
<comment type="subcellular location">
    <subcellularLocation>
        <location evidence="2">Membrane</location>
    </subcellularLocation>
</comment>
<accession>A0ABX2EBL5</accession>
<dbReference type="Gene3D" id="3.30.450.20">
    <property type="entry name" value="PAS domain"/>
    <property type="match status" value="1"/>
</dbReference>
<dbReference type="EMBL" id="JABRWJ010000001">
    <property type="protein sequence ID" value="NRF66300.1"/>
    <property type="molecule type" value="Genomic_DNA"/>
</dbReference>
<keyword evidence="15" id="KW-1185">Reference proteome</keyword>
<dbReference type="Gene3D" id="6.10.340.10">
    <property type="match status" value="1"/>
</dbReference>
<keyword evidence="8" id="KW-0812">Transmembrane</keyword>
<dbReference type="PRINTS" id="PR00344">
    <property type="entry name" value="BCTRLSENSOR"/>
</dbReference>
<dbReference type="SMART" id="SM00387">
    <property type="entry name" value="HATPase_c"/>
    <property type="match status" value="1"/>
</dbReference>
<dbReference type="Gene3D" id="1.10.287.130">
    <property type="match status" value="1"/>
</dbReference>
<feature type="domain" description="HAMP" evidence="13">
    <location>
        <begin position="191"/>
        <end position="246"/>
    </location>
</feature>
<evidence type="ECO:0000256" key="6">
    <source>
        <dbReference type="ARBA" id="ARBA00022777"/>
    </source>
</evidence>
<dbReference type="CDD" id="cd00130">
    <property type="entry name" value="PAS"/>
    <property type="match status" value="1"/>
</dbReference>
<dbReference type="SMART" id="SM00086">
    <property type="entry name" value="PAC"/>
    <property type="match status" value="1"/>
</dbReference>
<dbReference type="PANTHER" id="PTHR43047">
    <property type="entry name" value="TWO-COMPONENT HISTIDINE PROTEIN KINASE"/>
    <property type="match status" value="1"/>
</dbReference>
<evidence type="ECO:0000256" key="3">
    <source>
        <dbReference type="ARBA" id="ARBA00012438"/>
    </source>
</evidence>
<dbReference type="InterPro" id="IPR011006">
    <property type="entry name" value="CheY-like_superfamily"/>
</dbReference>
<comment type="catalytic activity">
    <reaction evidence="1">
        <text>ATP + protein L-histidine = ADP + protein N-phospho-L-histidine.</text>
        <dbReference type="EC" id="2.7.13.3"/>
    </reaction>
</comment>
<dbReference type="InterPro" id="IPR003661">
    <property type="entry name" value="HisK_dim/P_dom"/>
</dbReference>
<evidence type="ECO:0000256" key="5">
    <source>
        <dbReference type="ARBA" id="ARBA00022679"/>
    </source>
</evidence>
<dbReference type="Pfam" id="PF00072">
    <property type="entry name" value="Response_reg"/>
    <property type="match status" value="1"/>
</dbReference>
<dbReference type="InterPro" id="IPR005467">
    <property type="entry name" value="His_kinase_dom"/>
</dbReference>
<dbReference type="SMART" id="SM00388">
    <property type="entry name" value="HisKA"/>
    <property type="match status" value="1"/>
</dbReference>
<dbReference type="InterPro" id="IPR004358">
    <property type="entry name" value="Sig_transdc_His_kin-like_C"/>
</dbReference>
<feature type="modified residue" description="4-aspartylphosphate" evidence="7">
    <location>
        <position position="720"/>
    </location>
</feature>
<dbReference type="SUPFAM" id="SSF47384">
    <property type="entry name" value="Homodimeric domain of signal transducing histidine kinase"/>
    <property type="match status" value="1"/>
</dbReference>
<feature type="domain" description="PAC" evidence="12">
    <location>
        <begin position="333"/>
        <end position="385"/>
    </location>
</feature>
<sequence>MIDSIAARLLRIIFGAYFVVTVIVTAVQLTAEYRHTEQRLLQEIESLQQTFGPGITDAMWRFNYDVLRGLLSGMRELPIVMGVKVEDLQGTVIEAAGMVLDAQGRQLRAGPGGGLQPADPRGGLFGEMFSRTFAVVYVDENGRQHPIGRWTVYSSQQVVLDQVKYGFFLILVNSVIKTAALWFIFLFVVQRWLGKPLRQLSEFVGGLNIDNLGDKVFELKDRGRHELHQLAAKLNEMTAKLRRSVADNSALTEQLRGSEAQHRGIVEGALEGISRVSLEGRVLSANPASAQMLGYASVDELLASVHDVKHQLYVDPQERAAVLERLLTQGTIAGREVQLRRRDGSTLWVLMNARLVRDEHGQPLYIETFASDISQRKHDEAELVRHRDHLEELVHERTAELTAAKERAEVANRAKSDFLARMSHELRTPLNGVLGFTQLMQLAASVGSREAAHLRIIRSSGEHLLRLINDILDLSRVEAGRLELHASAVELVPCLAEVVDAVRVKAEEKGLRFVFDAAPGLPRAVEVDDKRLRQVLLNLLGNAVKFTARGEVALRVQHGPDLPGRARLRFEVSDTGPGIAEQHLDAIFLPFEQVGDMQQREGGTGLGLAISRQLVRLMGDELRVHSRLAGADAEDGGSRFWFELSLPIAGGGAGAEAPQLVTVAYSGERRRVLVIDDVVENRALVVELLQGLGFDTDEAADGRAGIERALAQRPDLILMDNVMAGTSGQEATRELRATPGFATLPIIAVSASASLADQAASLANGASAFVAKPIDFDVLLRHVGELLGIEWVRRSRR</sequence>
<evidence type="ECO:0000256" key="7">
    <source>
        <dbReference type="PROSITE-ProRule" id="PRU00169"/>
    </source>
</evidence>
<dbReference type="Pfam" id="PF00512">
    <property type="entry name" value="HisKA"/>
    <property type="match status" value="1"/>
</dbReference>
<name>A0ABX2EBL5_9BURK</name>
<dbReference type="PROSITE" id="PS50112">
    <property type="entry name" value="PAS"/>
    <property type="match status" value="1"/>
</dbReference>
<dbReference type="PROSITE" id="PS50110">
    <property type="entry name" value="RESPONSE_REGULATORY"/>
    <property type="match status" value="1"/>
</dbReference>
<dbReference type="InterPro" id="IPR001610">
    <property type="entry name" value="PAC"/>
</dbReference>
<dbReference type="InterPro" id="IPR000014">
    <property type="entry name" value="PAS"/>
</dbReference>
<dbReference type="Proteomes" id="UP000737171">
    <property type="component" value="Unassembled WGS sequence"/>
</dbReference>
<dbReference type="InterPro" id="IPR035965">
    <property type="entry name" value="PAS-like_dom_sf"/>
</dbReference>
<proteinExistence type="predicted"/>
<keyword evidence="4 7" id="KW-0597">Phosphoprotein</keyword>
<keyword evidence="8" id="KW-0472">Membrane</keyword>
<dbReference type="SUPFAM" id="SSF55874">
    <property type="entry name" value="ATPase domain of HSP90 chaperone/DNA topoisomerase II/histidine kinase"/>
    <property type="match status" value="1"/>
</dbReference>
<dbReference type="RefSeq" id="WP_173121108.1">
    <property type="nucleotide sequence ID" value="NZ_JABRWJ010000001.1"/>
</dbReference>
<reference evidence="14 15" key="1">
    <citation type="submission" date="2020-05" db="EMBL/GenBank/DDBJ databases">
        <title>Aquincola sp. isolate from soil.</title>
        <authorList>
            <person name="Han J."/>
            <person name="Kim D.-U."/>
        </authorList>
    </citation>
    <scope>NUCLEOTIDE SEQUENCE [LARGE SCALE GENOMIC DNA]</scope>
    <source>
        <strain evidence="14 15">S2</strain>
    </source>
</reference>